<dbReference type="EMBL" id="JABBFZ010000006">
    <property type="protein sequence ID" value="NML31848.1"/>
    <property type="molecule type" value="Genomic_DNA"/>
</dbReference>
<dbReference type="CDD" id="cd07103">
    <property type="entry name" value="ALDH_F5_SSADH_GabD"/>
    <property type="match status" value="1"/>
</dbReference>
<dbReference type="PANTHER" id="PTHR43353:SF5">
    <property type="entry name" value="SUCCINATE-SEMIALDEHYDE DEHYDROGENASE, MITOCHONDRIAL"/>
    <property type="match status" value="1"/>
</dbReference>
<dbReference type="InterPro" id="IPR015590">
    <property type="entry name" value="Aldehyde_DH_dom"/>
</dbReference>
<dbReference type="GO" id="GO:0005829">
    <property type="term" value="C:cytosol"/>
    <property type="evidence" value="ECO:0007669"/>
    <property type="project" value="TreeGrafter"/>
</dbReference>
<dbReference type="AlphaFoldDB" id="A0A7X9X5N0"/>
<dbReference type="InterPro" id="IPR016162">
    <property type="entry name" value="Ald_DH_N"/>
</dbReference>
<dbReference type="FunFam" id="3.40.605.10:FF:000005">
    <property type="entry name" value="Succinate-semialdehyde dehydrogenase I"/>
    <property type="match status" value="1"/>
</dbReference>
<dbReference type="Gene3D" id="3.40.605.10">
    <property type="entry name" value="Aldehyde Dehydrogenase, Chain A, domain 1"/>
    <property type="match status" value="1"/>
</dbReference>
<accession>A0A7X9X5N0</accession>
<dbReference type="InterPro" id="IPR016161">
    <property type="entry name" value="Ald_DH/histidinol_DH"/>
</dbReference>
<name>A0A7X9X5N0_9BURK</name>
<proteinExistence type="inferred from homology"/>
<evidence type="ECO:0000256" key="2">
    <source>
        <dbReference type="ARBA" id="ARBA00023002"/>
    </source>
</evidence>
<evidence type="ECO:0000256" key="4">
    <source>
        <dbReference type="RuleBase" id="RU003345"/>
    </source>
</evidence>
<dbReference type="InterPro" id="IPR016160">
    <property type="entry name" value="Ald_DH_CS_CYS"/>
</dbReference>
<evidence type="ECO:0000313" key="7">
    <source>
        <dbReference type="Proteomes" id="UP000583127"/>
    </source>
</evidence>
<dbReference type="FunFam" id="3.40.605.10:FF:000026">
    <property type="entry name" value="Aldehyde dehydrogenase, putative"/>
    <property type="match status" value="1"/>
</dbReference>
<feature type="domain" description="Aldehyde dehydrogenase" evidence="5">
    <location>
        <begin position="15"/>
        <end position="472"/>
    </location>
</feature>
<dbReference type="GO" id="GO:0004777">
    <property type="term" value="F:succinate-semialdehyde dehydrogenase (NAD+) activity"/>
    <property type="evidence" value="ECO:0007669"/>
    <property type="project" value="TreeGrafter"/>
</dbReference>
<dbReference type="SUPFAM" id="SSF53720">
    <property type="entry name" value="ALDH-like"/>
    <property type="match status" value="1"/>
</dbReference>
<protein>
    <submittedName>
        <fullName evidence="6">NAD-dependent succinate-semialdehyde dehydrogenase</fullName>
    </submittedName>
</protein>
<dbReference type="Pfam" id="PF00171">
    <property type="entry name" value="Aldedh"/>
    <property type="match status" value="1"/>
</dbReference>
<evidence type="ECO:0000313" key="6">
    <source>
        <dbReference type="EMBL" id="NML31848.1"/>
    </source>
</evidence>
<dbReference type="Proteomes" id="UP000583127">
    <property type="component" value="Unassembled WGS sequence"/>
</dbReference>
<keyword evidence="2 4" id="KW-0560">Oxidoreductase</keyword>
<evidence type="ECO:0000256" key="3">
    <source>
        <dbReference type="PROSITE-ProRule" id="PRU10007"/>
    </source>
</evidence>
<dbReference type="FunFam" id="3.40.309.10:FF:000004">
    <property type="entry name" value="Succinate-semialdehyde dehydrogenase I"/>
    <property type="match status" value="1"/>
</dbReference>
<dbReference type="InterPro" id="IPR029510">
    <property type="entry name" value="Ald_DH_CS_GLU"/>
</dbReference>
<dbReference type="InterPro" id="IPR050740">
    <property type="entry name" value="Aldehyde_DH_Superfamily"/>
</dbReference>
<evidence type="ECO:0000259" key="5">
    <source>
        <dbReference type="Pfam" id="PF00171"/>
    </source>
</evidence>
<reference evidence="6 7" key="1">
    <citation type="submission" date="2020-04" db="EMBL/GenBank/DDBJ databases">
        <title>Paraburkholderia sp. G-4-1-8 isolated from soil.</title>
        <authorList>
            <person name="Dahal R.H."/>
        </authorList>
    </citation>
    <scope>NUCLEOTIDE SEQUENCE [LARGE SCALE GENOMIC DNA]</scope>
    <source>
        <strain evidence="6 7">G-4-1-8</strain>
    </source>
</reference>
<gene>
    <name evidence="6" type="ORF">HHL14_13500</name>
</gene>
<dbReference type="InterPro" id="IPR010102">
    <property type="entry name" value="Succ_semiAld_DH"/>
</dbReference>
<comment type="similarity">
    <text evidence="1 4">Belongs to the aldehyde dehydrogenase family.</text>
</comment>
<dbReference type="PROSITE" id="PS00070">
    <property type="entry name" value="ALDEHYDE_DEHYDR_CYS"/>
    <property type="match status" value="1"/>
</dbReference>
<sequence>MTDFLRTGHYIDGSWRTSAETYAVCNPATGEIIAQVSKAGGDETREAIDAAQRAFPAWRALTAKERGARVKRWGELMLEHRDALAELLSREQGKPLAEARGEVAYAASFFEWFAEEAKRCYGDVIPSPKPHTRIVVTREPVGVVAAITPWNFPLAMITRKAGPALAAGCTMVLKPSEETPLSALALAVLAERAGVPAGVFNIVSGDAVAIGNALTESPVVRKLSFTGSTRVGKLLARQSADTLKKLSLELGGNAPFIVFDDADLDAAVQGAIASKFRNTGQTCVCVNRFYVQDGIYDAFTQALAKTVAQLRVGNALEGEFDQGPLINEAALAKVEAHVADARHHGAAVLTGGEPHALGGTFYQPTVLGNATREMLIASEETFGPVAACFRFSTESEVIELANDTPYGLSAYFYTRDLGRAWRVSDALESGMVGINDGIISTEVAPFGGVKQSGLGREGSKYGLDEYVEMKYVLMAGLDR</sequence>
<dbReference type="RefSeq" id="WP_169498100.1">
    <property type="nucleotide sequence ID" value="NZ_JABBFZ010000006.1"/>
</dbReference>
<evidence type="ECO:0000256" key="1">
    <source>
        <dbReference type="ARBA" id="ARBA00009986"/>
    </source>
</evidence>
<comment type="caution">
    <text evidence="6">The sequence shown here is derived from an EMBL/GenBank/DDBJ whole genome shotgun (WGS) entry which is preliminary data.</text>
</comment>
<dbReference type="Gene3D" id="3.40.309.10">
    <property type="entry name" value="Aldehyde Dehydrogenase, Chain A, domain 2"/>
    <property type="match status" value="1"/>
</dbReference>
<organism evidence="6 7">
    <name type="scientific">Paraburkholderia antibiotica</name>
    <dbReference type="NCBI Taxonomy" id="2728839"/>
    <lineage>
        <taxon>Bacteria</taxon>
        <taxon>Pseudomonadati</taxon>
        <taxon>Pseudomonadota</taxon>
        <taxon>Betaproteobacteria</taxon>
        <taxon>Burkholderiales</taxon>
        <taxon>Burkholderiaceae</taxon>
        <taxon>Paraburkholderia</taxon>
    </lineage>
</organism>
<dbReference type="InterPro" id="IPR016163">
    <property type="entry name" value="Ald_DH_C"/>
</dbReference>
<feature type="active site" evidence="3">
    <location>
        <position position="249"/>
    </location>
</feature>
<keyword evidence="7" id="KW-1185">Reference proteome</keyword>
<dbReference type="GO" id="GO:0009450">
    <property type="term" value="P:gamma-aminobutyric acid catabolic process"/>
    <property type="evidence" value="ECO:0007669"/>
    <property type="project" value="InterPro"/>
</dbReference>
<dbReference type="PANTHER" id="PTHR43353">
    <property type="entry name" value="SUCCINATE-SEMIALDEHYDE DEHYDROGENASE, MITOCHONDRIAL"/>
    <property type="match status" value="1"/>
</dbReference>
<dbReference type="PROSITE" id="PS00687">
    <property type="entry name" value="ALDEHYDE_DEHYDR_GLU"/>
    <property type="match status" value="1"/>
</dbReference>
<dbReference type="NCBIfam" id="TIGR01780">
    <property type="entry name" value="SSADH"/>
    <property type="match status" value="1"/>
</dbReference>